<organism evidence="3 4">
    <name type="scientific">Synaphobranchus kaupii</name>
    <name type="common">Kaup's arrowtooth eel</name>
    <dbReference type="NCBI Taxonomy" id="118154"/>
    <lineage>
        <taxon>Eukaryota</taxon>
        <taxon>Metazoa</taxon>
        <taxon>Chordata</taxon>
        <taxon>Craniata</taxon>
        <taxon>Vertebrata</taxon>
        <taxon>Euteleostomi</taxon>
        <taxon>Actinopterygii</taxon>
        <taxon>Neopterygii</taxon>
        <taxon>Teleostei</taxon>
        <taxon>Anguilliformes</taxon>
        <taxon>Synaphobranchidae</taxon>
        <taxon>Synaphobranchus</taxon>
    </lineage>
</organism>
<name>A0A9Q1FFC8_SYNKA</name>
<keyword evidence="2" id="KW-0040">ANK repeat</keyword>
<keyword evidence="1" id="KW-0677">Repeat</keyword>
<evidence type="ECO:0000313" key="3">
    <source>
        <dbReference type="EMBL" id="KAJ8356998.1"/>
    </source>
</evidence>
<evidence type="ECO:0000256" key="2">
    <source>
        <dbReference type="ARBA" id="ARBA00023043"/>
    </source>
</evidence>
<dbReference type="OrthoDB" id="10261302at2759"/>
<dbReference type="Proteomes" id="UP001152622">
    <property type="component" value="Chromosome 6"/>
</dbReference>
<dbReference type="AlphaFoldDB" id="A0A9Q1FFC8"/>
<protein>
    <recommendedName>
        <fullName evidence="5">Espin-like protein</fullName>
    </recommendedName>
</protein>
<evidence type="ECO:0000256" key="1">
    <source>
        <dbReference type="ARBA" id="ARBA00022737"/>
    </source>
</evidence>
<proteinExistence type="predicted"/>
<gene>
    <name evidence="3" type="ORF">SKAU_G00197920</name>
</gene>
<reference evidence="3" key="1">
    <citation type="journal article" date="2023" name="Science">
        <title>Genome structures resolve the early diversification of teleost fishes.</title>
        <authorList>
            <person name="Parey E."/>
            <person name="Louis A."/>
            <person name="Montfort J."/>
            <person name="Bouchez O."/>
            <person name="Roques C."/>
            <person name="Iampietro C."/>
            <person name="Lluch J."/>
            <person name="Castinel A."/>
            <person name="Donnadieu C."/>
            <person name="Desvignes T."/>
            <person name="Floi Bucao C."/>
            <person name="Jouanno E."/>
            <person name="Wen M."/>
            <person name="Mejri S."/>
            <person name="Dirks R."/>
            <person name="Jansen H."/>
            <person name="Henkel C."/>
            <person name="Chen W.J."/>
            <person name="Zahm M."/>
            <person name="Cabau C."/>
            <person name="Klopp C."/>
            <person name="Thompson A.W."/>
            <person name="Robinson-Rechavi M."/>
            <person name="Braasch I."/>
            <person name="Lecointre G."/>
            <person name="Bobe J."/>
            <person name="Postlethwait J.H."/>
            <person name="Berthelot C."/>
            <person name="Roest Crollius H."/>
            <person name="Guiguen Y."/>
        </authorList>
    </citation>
    <scope>NUCLEOTIDE SEQUENCE</scope>
    <source>
        <strain evidence="3">WJC10195</strain>
    </source>
</reference>
<dbReference type="GO" id="GO:0051015">
    <property type="term" value="F:actin filament binding"/>
    <property type="evidence" value="ECO:0007669"/>
    <property type="project" value="TreeGrafter"/>
</dbReference>
<sequence>MGQSKWEERGSGIVMLPTEEANLADIDSLVPTHDEKGQPIPEWKRQVMVRKLQARLQDEEDQRRKENGCKYMDMEGWRYSQVHNAILGPFGELLTEDDLV</sequence>
<keyword evidence="4" id="KW-1185">Reference proteome</keyword>
<dbReference type="EMBL" id="JAINUF010000006">
    <property type="protein sequence ID" value="KAJ8356998.1"/>
    <property type="molecule type" value="Genomic_DNA"/>
</dbReference>
<dbReference type="GO" id="GO:0051017">
    <property type="term" value="P:actin filament bundle assembly"/>
    <property type="evidence" value="ECO:0007669"/>
    <property type="project" value="TreeGrafter"/>
</dbReference>
<accession>A0A9Q1FFC8</accession>
<evidence type="ECO:0000313" key="4">
    <source>
        <dbReference type="Proteomes" id="UP001152622"/>
    </source>
</evidence>
<evidence type="ECO:0008006" key="5">
    <source>
        <dbReference type="Google" id="ProtNLM"/>
    </source>
</evidence>
<dbReference type="PANTHER" id="PTHR24153:SF0">
    <property type="entry name" value="ESPIN-LIKE PROTEIN"/>
    <property type="match status" value="1"/>
</dbReference>
<dbReference type="InterPro" id="IPR052420">
    <property type="entry name" value="Espin/Espin-like"/>
</dbReference>
<dbReference type="GO" id="GO:0005737">
    <property type="term" value="C:cytoplasm"/>
    <property type="evidence" value="ECO:0007669"/>
    <property type="project" value="TreeGrafter"/>
</dbReference>
<dbReference type="PANTHER" id="PTHR24153">
    <property type="entry name" value="ESPIN"/>
    <property type="match status" value="1"/>
</dbReference>
<comment type="caution">
    <text evidence="3">The sequence shown here is derived from an EMBL/GenBank/DDBJ whole genome shotgun (WGS) entry which is preliminary data.</text>
</comment>